<dbReference type="RefSeq" id="WP_012906296.1">
    <property type="nucleotide sequence ID" value="NZ_CAJTBI010000029.1"/>
</dbReference>
<reference evidence="10" key="1">
    <citation type="submission" date="2019-03" db="EMBL/GenBank/DDBJ databases">
        <title>Complete genome sequence of enteropathogenic Citrobacter rodentium strain DBS100.</title>
        <authorList>
            <person name="Popov G."/>
            <person name="Fiebig A."/>
            <person name="Shideler S."/>
            <person name="Coombes B."/>
            <person name="Savchenko A."/>
        </authorList>
    </citation>
    <scope>NUCLEOTIDE SEQUENCE</scope>
    <source>
        <strain evidence="10">DBS100</strain>
    </source>
</reference>
<dbReference type="GO" id="GO:0005829">
    <property type="term" value="C:cytosol"/>
    <property type="evidence" value="ECO:0007669"/>
    <property type="project" value="TreeGrafter"/>
</dbReference>
<evidence type="ECO:0000256" key="2">
    <source>
        <dbReference type="ARBA" id="ARBA00022603"/>
    </source>
</evidence>
<dbReference type="InterPro" id="IPR006158">
    <property type="entry name" value="Cobalamin-bd"/>
</dbReference>
<keyword evidence="2" id="KW-0489">Methyltransferase</keyword>
<evidence type="ECO:0000259" key="8">
    <source>
        <dbReference type="PROSITE" id="PS51332"/>
    </source>
</evidence>
<dbReference type="GO" id="GO:0003824">
    <property type="term" value="F:catalytic activity"/>
    <property type="evidence" value="ECO:0007669"/>
    <property type="project" value="InterPro"/>
</dbReference>
<dbReference type="GO" id="GO:0031419">
    <property type="term" value="F:cobalamin binding"/>
    <property type="evidence" value="ECO:0007669"/>
    <property type="project" value="InterPro"/>
</dbReference>
<evidence type="ECO:0000313" key="10">
    <source>
        <dbReference type="EMBL" id="QBY28618.1"/>
    </source>
</evidence>
<evidence type="ECO:0000256" key="1">
    <source>
        <dbReference type="ARBA" id="ARBA00001966"/>
    </source>
</evidence>
<name>A0A482PE62_CITRO</name>
<dbReference type="InterPro" id="IPR034466">
    <property type="entry name" value="Methyltransferase_Class_B"/>
</dbReference>
<dbReference type="PANTHER" id="PTHR43409:SF7">
    <property type="entry name" value="BLL1977 PROTEIN"/>
    <property type="match status" value="1"/>
</dbReference>
<accession>A0A482PE62</accession>
<dbReference type="AlphaFoldDB" id="A0A482PE62"/>
<dbReference type="GO" id="GO:0051539">
    <property type="term" value="F:4 iron, 4 sulfur cluster binding"/>
    <property type="evidence" value="ECO:0007669"/>
    <property type="project" value="UniProtKB-KW"/>
</dbReference>
<dbReference type="PANTHER" id="PTHR43409">
    <property type="entry name" value="ANAEROBIC MAGNESIUM-PROTOPORPHYRIN IX MONOMETHYL ESTER CYCLASE-RELATED"/>
    <property type="match status" value="1"/>
</dbReference>
<dbReference type="SFLD" id="SFLDG01082">
    <property type="entry name" value="B12-binding_domain_containing"/>
    <property type="match status" value="1"/>
</dbReference>
<proteinExistence type="predicted"/>
<dbReference type="InterPro" id="IPR051198">
    <property type="entry name" value="BchE-like"/>
</dbReference>
<dbReference type="SFLD" id="SFLDS00029">
    <property type="entry name" value="Radical_SAM"/>
    <property type="match status" value="1"/>
</dbReference>
<evidence type="ECO:0000256" key="5">
    <source>
        <dbReference type="ARBA" id="ARBA00022723"/>
    </source>
</evidence>
<sequence length="448" mass="51785">MRLTFIYPAIGHRKNEPYLRSWQMEPLPVAALLGLTPASVETRFYDDRLEHIPYDEPTDAVAIPVETYTARRAYQIASEYRRRGVPVVMGGFHVTLVPDEAARFADTIVTGEAESVWAEVIDDLRHHTLKPRYEGQQTDLRQVSVDRSLFQGKRYLPIGLIETGRGCRFPCEFCAVQTFYQRRYRRRDIDSVLGELNSLKAHKKLFFFVDDNFAGSLRESREVLPALAQANVRWVTQMSINAAHDEGFVQELARAGCRGVLIGFESLNEENLLLMNKRVNTMKGGFSRALANLRRHGIAVYGTFVFGYDHDTLESFGEAVEFAREQSMYIAAFNHMTPFPGTPLYARLAAEKRLRFESWWLDDAYRYNELPFFPNGLTPQQVTEGCLAARKAFYSWQSIFQRSWRNRSDFFMWRNYFPINLLHHNEVGARNGYPLGDEEWQGTLLEVR</sequence>
<dbReference type="Gene3D" id="3.80.30.20">
    <property type="entry name" value="tm_1862 like domain"/>
    <property type="match status" value="1"/>
</dbReference>
<dbReference type="InterPro" id="IPR007197">
    <property type="entry name" value="rSAM"/>
</dbReference>
<keyword evidence="3" id="KW-0808">Transferase</keyword>
<gene>
    <name evidence="10" type="ORF">E2R62_06980</name>
</gene>
<keyword evidence="6" id="KW-0408">Iron</keyword>
<dbReference type="GO" id="GO:0046872">
    <property type="term" value="F:metal ion binding"/>
    <property type="evidence" value="ECO:0007669"/>
    <property type="project" value="UniProtKB-KW"/>
</dbReference>
<evidence type="ECO:0000256" key="6">
    <source>
        <dbReference type="ARBA" id="ARBA00023004"/>
    </source>
</evidence>
<protein>
    <submittedName>
        <fullName evidence="10">B12-binding domain-containing radical SAM protein</fullName>
    </submittedName>
</protein>
<keyword evidence="7" id="KW-0411">Iron-sulfur</keyword>
<dbReference type="CDD" id="cd01335">
    <property type="entry name" value="Radical_SAM"/>
    <property type="match status" value="1"/>
</dbReference>
<dbReference type="Pfam" id="PF04055">
    <property type="entry name" value="Radical_SAM"/>
    <property type="match status" value="1"/>
</dbReference>
<dbReference type="SFLD" id="SFLDG01123">
    <property type="entry name" value="methyltransferase_(Class_B)"/>
    <property type="match status" value="1"/>
</dbReference>
<dbReference type="InterPro" id="IPR006638">
    <property type="entry name" value="Elp3/MiaA/NifB-like_rSAM"/>
</dbReference>
<keyword evidence="5" id="KW-0479">Metal-binding</keyword>
<dbReference type="PROSITE" id="PS51332">
    <property type="entry name" value="B12_BINDING"/>
    <property type="match status" value="1"/>
</dbReference>
<dbReference type="EMBL" id="CP038008">
    <property type="protein sequence ID" value="QBY28618.1"/>
    <property type="molecule type" value="Genomic_DNA"/>
</dbReference>
<dbReference type="InterPro" id="IPR023404">
    <property type="entry name" value="rSAM_horseshoe"/>
</dbReference>
<evidence type="ECO:0000259" key="9">
    <source>
        <dbReference type="PROSITE" id="PS51918"/>
    </source>
</evidence>
<feature type="domain" description="Radical SAM core" evidence="9">
    <location>
        <begin position="153"/>
        <end position="380"/>
    </location>
</feature>
<dbReference type="SUPFAM" id="SSF102114">
    <property type="entry name" value="Radical SAM enzymes"/>
    <property type="match status" value="1"/>
</dbReference>
<feature type="domain" description="B12-binding" evidence="8">
    <location>
        <begin position="46"/>
        <end position="131"/>
    </location>
</feature>
<evidence type="ECO:0000256" key="4">
    <source>
        <dbReference type="ARBA" id="ARBA00022691"/>
    </source>
</evidence>
<keyword evidence="4" id="KW-0949">S-adenosyl-L-methionine</keyword>
<evidence type="ECO:0000256" key="3">
    <source>
        <dbReference type="ARBA" id="ARBA00022679"/>
    </source>
</evidence>
<dbReference type="OMA" id="MFIFGYP"/>
<comment type="cofactor">
    <cofactor evidence="1">
        <name>[4Fe-4S] cluster</name>
        <dbReference type="ChEBI" id="CHEBI:49883"/>
    </cofactor>
</comment>
<dbReference type="Gene3D" id="3.40.50.280">
    <property type="entry name" value="Cobalamin-binding domain"/>
    <property type="match status" value="1"/>
</dbReference>
<dbReference type="InterPro" id="IPR058240">
    <property type="entry name" value="rSAM_sf"/>
</dbReference>
<organism evidence="10">
    <name type="scientific">Citrobacter rodentium</name>
    <dbReference type="NCBI Taxonomy" id="67825"/>
    <lineage>
        <taxon>Bacteria</taxon>
        <taxon>Pseudomonadati</taxon>
        <taxon>Pseudomonadota</taxon>
        <taxon>Gammaproteobacteria</taxon>
        <taxon>Enterobacterales</taxon>
        <taxon>Enterobacteriaceae</taxon>
        <taxon>Citrobacter</taxon>
    </lineage>
</organism>
<evidence type="ECO:0000256" key="7">
    <source>
        <dbReference type="ARBA" id="ARBA00023014"/>
    </source>
</evidence>
<dbReference type="PROSITE" id="PS51918">
    <property type="entry name" value="RADICAL_SAM"/>
    <property type="match status" value="1"/>
</dbReference>
<dbReference type="SMART" id="SM00729">
    <property type="entry name" value="Elp3"/>
    <property type="match status" value="1"/>
</dbReference>